<sequence>MSKCKEIAEKFCNGTSCSQAILSSYAEQYGLAPELAFKIAAGFSGGMGRTGNTCGALTGAIMVAGLEKGATHKEDQSAKQNTYDTVGELIAAFEQRWGTTECRELLGCNIGTAEGYEAARDQALFIVRCPEIVESAVEILERVIDQAEEE</sequence>
<evidence type="ECO:0008006" key="3">
    <source>
        <dbReference type="Google" id="ProtNLM"/>
    </source>
</evidence>
<dbReference type="AlphaFoldDB" id="A0A1T2L854"/>
<dbReference type="InterPro" id="IPR010181">
    <property type="entry name" value="CGCAxxGCC_motif"/>
</dbReference>
<dbReference type="OrthoDB" id="5874197at2"/>
<dbReference type="RefSeq" id="WP_078482911.1">
    <property type="nucleotide sequence ID" value="NZ_MPRL01000012.1"/>
</dbReference>
<dbReference type="EMBL" id="MPRL01000012">
    <property type="protein sequence ID" value="OOZ41263.1"/>
    <property type="molecule type" value="Genomic_DNA"/>
</dbReference>
<dbReference type="NCBIfam" id="TIGR01909">
    <property type="entry name" value="C_GCAxxG_C_C"/>
    <property type="match status" value="1"/>
</dbReference>
<dbReference type="Proteomes" id="UP000191110">
    <property type="component" value="Unassembled WGS sequence"/>
</dbReference>
<dbReference type="Pfam" id="PF09719">
    <property type="entry name" value="C_GCAxxG_C_C"/>
    <property type="match status" value="1"/>
</dbReference>
<comment type="caution">
    <text evidence="1">The sequence shown here is derived from an EMBL/GenBank/DDBJ whole genome shotgun (WGS) entry which is preliminary data.</text>
</comment>
<keyword evidence="2" id="KW-1185">Reference proteome</keyword>
<name>A0A1T2L854_9GAMM</name>
<accession>A0A1T2L854</accession>
<proteinExistence type="predicted"/>
<evidence type="ECO:0000313" key="1">
    <source>
        <dbReference type="EMBL" id="OOZ41263.1"/>
    </source>
</evidence>
<gene>
    <name evidence="1" type="ORF">BOW53_04600</name>
</gene>
<organism evidence="1 2">
    <name type="scientific">Solemya pervernicosa gill symbiont</name>
    <dbReference type="NCBI Taxonomy" id="642797"/>
    <lineage>
        <taxon>Bacteria</taxon>
        <taxon>Pseudomonadati</taxon>
        <taxon>Pseudomonadota</taxon>
        <taxon>Gammaproteobacteria</taxon>
        <taxon>sulfur-oxidizing symbionts</taxon>
    </lineage>
</organism>
<evidence type="ECO:0000313" key="2">
    <source>
        <dbReference type="Proteomes" id="UP000191110"/>
    </source>
</evidence>
<reference evidence="1 2" key="1">
    <citation type="submission" date="2016-11" db="EMBL/GenBank/DDBJ databases">
        <title>Mixed transmission modes and dynamic genome evolution in an obligate animal-bacterial symbiosis.</title>
        <authorList>
            <person name="Russell S.L."/>
            <person name="Corbett-Detig R.B."/>
            <person name="Cavanaugh C.M."/>
        </authorList>
    </citation>
    <scope>NUCLEOTIDE SEQUENCE [LARGE SCALE GENOMIC DNA]</scope>
    <source>
        <strain evidence="1">Sveles-Q1</strain>
    </source>
</reference>
<protein>
    <recommendedName>
        <fullName evidence="3">C_GCAxxG_C_C family protein</fullName>
    </recommendedName>
</protein>